<dbReference type="GO" id="GO:0036430">
    <property type="term" value="F:CMP kinase activity"/>
    <property type="evidence" value="ECO:0007669"/>
    <property type="project" value="RHEA"/>
</dbReference>
<feature type="compositionally biased region" description="Basic and acidic residues" evidence="9">
    <location>
        <begin position="23"/>
        <end position="36"/>
    </location>
</feature>
<protein>
    <recommendedName>
        <fullName evidence="8">Cytidylate kinase</fullName>
        <shortName evidence="8">CK</shortName>
        <ecNumber evidence="8">2.7.4.25</ecNumber>
    </recommendedName>
    <alternativeName>
        <fullName evidence="8">Cytidine monophosphate kinase</fullName>
        <shortName evidence="8">CMP kinase</shortName>
    </alternativeName>
</protein>
<proteinExistence type="inferred from homology"/>
<reference evidence="11 12" key="1">
    <citation type="submission" date="2018-11" db="EMBL/GenBank/DDBJ databases">
        <title>The genome draft of YIM 96095.</title>
        <authorList>
            <person name="Tang S.-K."/>
            <person name="Chunyu W.-X."/>
            <person name="Feng Y.-Z."/>
        </authorList>
    </citation>
    <scope>NUCLEOTIDE SEQUENCE [LARGE SCALE GENOMIC DNA]</scope>
    <source>
        <strain evidence="11 12">YIM 96095</strain>
    </source>
</reference>
<dbReference type="PANTHER" id="PTHR21299:SF2">
    <property type="entry name" value="CYTIDYLATE KINASE"/>
    <property type="match status" value="1"/>
</dbReference>
<evidence type="ECO:0000256" key="5">
    <source>
        <dbReference type="ARBA" id="ARBA00022840"/>
    </source>
</evidence>
<keyword evidence="8" id="KW-0963">Cytoplasm</keyword>
<evidence type="ECO:0000256" key="8">
    <source>
        <dbReference type="HAMAP-Rule" id="MF_00238"/>
    </source>
</evidence>
<dbReference type="Gene3D" id="3.40.50.300">
    <property type="entry name" value="P-loop containing nucleotide triphosphate hydrolases"/>
    <property type="match status" value="1"/>
</dbReference>
<dbReference type="NCBIfam" id="TIGR00017">
    <property type="entry name" value="cmk"/>
    <property type="match status" value="1"/>
</dbReference>
<evidence type="ECO:0000256" key="2">
    <source>
        <dbReference type="ARBA" id="ARBA00022679"/>
    </source>
</evidence>
<keyword evidence="2 8" id="KW-0808">Transferase</keyword>
<dbReference type="PANTHER" id="PTHR21299">
    <property type="entry name" value="CYTIDYLATE KINASE/PANTOATE-BETA-ALANINE LIGASE"/>
    <property type="match status" value="1"/>
</dbReference>
<dbReference type="SUPFAM" id="SSF52540">
    <property type="entry name" value="P-loop containing nucleoside triphosphate hydrolases"/>
    <property type="match status" value="1"/>
</dbReference>
<name>A0A3N0EFT0_9ACTN</name>
<dbReference type="CDD" id="cd02020">
    <property type="entry name" value="CMPK"/>
    <property type="match status" value="1"/>
</dbReference>
<comment type="catalytic activity">
    <reaction evidence="6 8">
        <text>dCMP + ATP = dCDP + ADP</text>
        <dbReference type="Rhea" id="RHEA:25094"/>
        <dbReference type="ChEBI" id="CHEBI:30616"/>
        <dbReference type="ChEBI" id="CHEBI:57566"/>
        <dbReference type="ChEBI" id="CHEBI:58593"/>
        <dbReference type="ChEBI" id="CHEBI:456216"/>
        <dbReference type="EC" id="2.7.4.25"/>
    </reaction>
</comment>
<evidence type="ECO:0000313" key="11">
    <source>
        <dbReference type="EMBL" id="RNL86539.1"/>
    </source>
</evidence>
<gene>
    <name evidence="8" type="primary">cmk</name>
    <name evidence="11" type="ORF">EFW17_04910</name>
</gene>
<feature type="compositionally biased region" description="Polar residues" evidence="9">
    <location>
        <begin position="38"/>
        <end position="49"/>
    </location>
</feature>
<keyword evidence="4 8" id="KW-0418">Kinase</keyword>
<dbReference type="GO" id="GO:0005829">
    <property type="term" value="C:cytosol"/>
    <property type="evidence" value="ECO:0007669"/>
    <property type="project" value="TreeGrafter"/>
</dbReference>
<dbReference type="GO" id="GO:0015949">
    <property type="term" value="P:nucleobase-containing small molecule interconversion"/>
    <property type="evidence" value="ECO:0007669"/>
    <property type="project" value="TreeGrafter"/>
</dbReference>
<dbReference type="GO" id="GO:0005524">
    <property type="term" value="F:ATP binding"/>
    <property type="evidence" value="ECO:0007669"/>
    <property type="project" value="UniProtKB-UniRule"/>
</dbReference>
<dbReference type="InterPro" id="IPR011994">
    <property type="entry name" value="Cytidylate_kinase_dom"/>
</dbReference>
<comment type="subcellular location">
    <subcellularLocation>
        <location evidence="8">Cytoplasm</location>
    </subcellularLocation>
</comment>
<evidence type="ECO:0000256" key="9">
    <source>
        <dbReference type="SAM" id="MobiDB-lite"/>
    </source>
</evidence>
<evidence type="ECO:0000256" key="3">
    <source>
        <dbReference type="ARBA" id="ARBA00022741"/>
    </source>
</evidence>
<evidence type="ECO:0000313" key="12">
    <source>
        <dbReference type="Proteomes" id="UP000269198"/>
    </source>
</evidence>
<evidence type="ECO:0000259" key="10">
    <source>
        <dbReference type="Pfam" id="PF02224"/>
    </source>
</evidence>
<evidence type="ECO:0000256" key="4">
    <source>
        <dbReference type="ARBA" id="ARBA00022777"/>
    </source>
</evidence>
<evidence type="ECO:0000256" key="1">
    <source>
        <dbReference type="ARBA" id="ARBA00009427"/>
    </source>
</evidence>
<sequence>MVGAHLGRLTRSASGAPRLYAEALRRDDIHPPEERTVVNAQDNARTTETAGERSAPRGDGIVIAIDGPSGSGKSSTARGTARAREMRYLDTGAMYRALTWWVLHNGVDATTADAAAVARLAAQPVITMGTDPTDPTVRVDGTDVAEDIRSPEVTSGVSAVSAVPEVRERMVALQRDIIAEARRDSGGIVVEGRDITTVVAPEAEVKIYLTASAEARAERRSREVRTSDIAATRADLMRRDLFDSSRAESPLTQTEDALELETTGMSLDEVIALVVKLADEASGEVVPSTGAV</sequence>
<feature type="domain" description="Cytidylate kinase" evidence="10">
    <location>
        <begin position="63"/>
        <end position="278"/>
    </location>
</feature>
<dbReference type="EC" id="2.7.4.25" evidence="8"/>
<dbReference type="GO" id="GO:0006220">
    <property type="term" value="P:pyrimidine nucleotide metabolic process"/>
    <property type="evidence" value="ECO:0007669"/>
    <property type="project" value="UniProtKB-UniRule"/>
</dbReference>
<comment type="caution">
    <text evidence="11">The sequence shown here is derived from an EMBL/GenBank/DDBJ whole genome shotgun (WGS) entry which is preliminary data.</text>
</comment>
<dbReference type="Pfam" id="PF02224">
    <property type="entry name" value="Cytidylate_kin"/>
    <property type="match status" value="1"/>
</dbReference>
<feature type="binding site" evidence="8">
    <location>
        <begin position="67"/>
        <end position="75"/>
    </location>
    <ligand>
        <name>ATP</name>
        <dbReference type="ChEBI" id="CHEBI:30616"/>
    </ligand>
</feature>
<dbReference type="HAMAP" id="MF_00238">
    <property type="entry name" value="Cytidyl_kinase_type1"/>
    <property type="match status" value="1"/>
</dbReference>
<comment type="similarity">
    <text evidence="1 8">Belongs to the cytidylate kinase family. Type 1 subfamily.</text>
</comment>
<evidence type="ECO:0000256" key="6">
    <source>
        <dbReference type="ARBA" id="ARBA00047615"/>
    </source>
</evidence>
<dbReference type="InterPro" id="IPR003136">
    <property type="entry name" value="Cytidylate_kin"/>
</dbReference>
<dbReference type="EMBL" id="RJMB01000003">
    <property type="protein sequence ID" value="RNL86539.1"/>
    <property type="molecule type" value="Genomic_DNA"/>
</dbReference>
<dbReference type="AlphaFoldDB" id="A0A3N0EFT0"/>
<keyword evidence="5 8" id="KW-0067">ATP-binding</keyword>
<comment type="catalytic activity">
    <reaction evidence="7 8">
        <text>CMP + ATP = CDP + ADP</text>
        <dbReference type="Rhea" id="RHEA:11600"/>
        <dbReference type="ChEBI" id="CHEBI:30616"/>
        <dbReference type="ChEBI" id="CHEBI:58069"/>
        <dbReference type="ChEBI" id="CHEBI:60377"/>
        <dbReference type="ChEBI" id="CHEBI:456216"/>
        <dbReference type="EC" id="2.7.4.25"/>
    </reaction>
</comment>
<accession>A0A3N0EFT0</accession>
<dbReference type="InterPro" id="IPR027417">
    <property type="entry name" value="P-loop_NTPase"/>
</dbReference>
<dbReference type="GO" id="GO:0036431">
    <property type="term" value="F:dCMP kinase activity"/>
    <property type="evidence" value="ECO:0007669"/>
    <property type="project" value="InterPro"/>
</dbReference>
<keyword evidence="12" id="KW-1185">Reference proteome</keyword>
<feature type="region of interest" description="Disordered" evidence="9">
    <location>
        <begin position="23"/>
        <end position="81"/>
    </location>
</feature>
<keyword evidence="3 8" id="KW-0547">Nucleotide-binding</keyword>
<evidence type="ECO:0000256" key="7">
    <source>
        <dbReference type="ARBA" id="ARBA00048478"/>
    </source>
</evidence>
<dbReference type="Proteomes" id="UP000269198">
    <property type="component" value="Unassembled WGS sequence"/>
</dbReference>
<dbReference type="OrthoDB" id="9807434at2"/>
<organism evidence="11 12">
    <name type="scientific">Halostreptopolyspora alba</name>
    <dbReference type="NCBI Taxonomy" id="2487137"/>
    <lineage>
        <taxon>Bacteria</taxon>
        <taxon>Bacillati</taxon>
        <taxon>Actinomycetota</taxon>
        <taxon>Actinomycetes</taxon>
        <taxon>Streptosporangiales</taxon>
        <taxon>Nocardiopsidaceae</taxon>
        <taxon>Halostreptopolyspora</taxon>
    </lineage>
</organism>